<reference evidence="1 2" key="1">
    <citation type="journal article" date="2018" name="Front. Plant Sci.">
        <title>Red Clover (Trifolium pratense) and Zigzag Clover (T. medium) - A Picture of Genomic Similarities and Differences.</title>
        <authorList>
            <person name="Dluhosova J."/>
            <person name="Istvanek J."/>
            <person name="Nedelnik J."/>
            <person name="Repkova J."/>
        </authorList>
    </citation>
    <scope>NUCLEOTIDE SEQUENCE [LARGE SCALE GENOMIC DNA]</scope>
    <source>
        <strain evidence="2">cv. 10/8</strain>
        <tissue evidence="1">Leaf</tissue>
    </source>
</reference>
<evidence type="ECO:0000313" key="1">
    <source>
        <dbReference type="EMBL" id="MCI06350.1"/>
    </source>
</evidence>
<accession>A0A392P4J2</accession>
<gene>
    <name evidence="1" type="ORF">A2U01_0027409</name>
</gene>
<sequence length="75" mass="8180">MAAAARGRGSIITVGRQGDVMRKYGVSRSPLKDAAVVTEESGGGKKRLRWKTVVVVSVKQDEDRGHTFFLFLTNS</sequence>
<dbReference type="EMBL" id="LXQA010061553">
    <property type="protein sequence ID" value="MCI06350.1"/>
    <property type="molecule type" value="Genomic_DNA"/>
</dbReference>
<dbReference type="AlphaFoldDB" id="A0A392P4J2"/>
<comment type="caution">
    <text evidence="1">The sequence shown here is derived from an EMBL/GenBank/DDBJ whole genome shotgun (WGS) entry which is preliminary data.</text>
</comment>
<proteinExistence type="predicted"/>
<protein>
    <submittedName>
        <fullName evidence="1">Uncharacterized protein</fullName>
    </submittedName>
</protein>
<evidence type="ECO:0000313" key="2">
    <source>
        <dbReference type="Proteomes" id="UP000265520"/>
    </source>
</evidence>
<organism evidence="1 2">
    <name type="scientific">Trifolium medium</name>
    <dbReference type="NCBI Taxonomy" id="97028"/>
    <lineage>
        <taxon>Eukaryota</taxon>
        <taxon>Viridiplantae</taxon>
        <taxon>Streptophyta</taxon>
        <taxon>Embryophyta</taxon>
        <taxon>Tracheophyta</taxon>
        <taxon>Spermatophyta</taxon>
        <taxon>Magnoliopsida</taxon>
        <taxon>eudicotyledons</taxon>
        <taxon>Gunneridae</taxon>
        <taxon>Pentapetalae</taxon>
        <taxon>rosids</taxon>
        <taxon>fabids</taxon>
        <taxon>Fabales</taxon>
        <taxon>Fabaceae</taxon>
        <taxon>Papilionoideae</taxon>
        <taxon>50 kb inversion clade</taxon>
        <taxon>NPAAA clade</taxon>
        <taxon>Hologalegina</taxon>
        <taxon>IRL clade</taxon>
        <taxon>Trifolieae</taxon>
        <taxon>Trifolium</taxon>
    </lineage>
</organism>
<name>A0A392P4J2_9FABA</name>
<keyword evidence="2" id="KW-1185">Reference proteome</keyword>
<dbReference type="Proteomes" id="UP000265520">
    <property type="component" value="Unassembled WGS sequence"/>
</dbReference>